<feature type="region of interest" description="Disordered" evidence="2">
    <location>
        <begin position="1"/>
        <end position="68"/>
    </location>
</feature>
<protein>
    <submittedName>
        <fullName evidence="3">Uncharacterized protein</fullName>
    </submittedName>
</protein>
<evidence type="ECO:0000313" key="4">
    <source>
        <dbReference type="Proteomes" id="UP000326757"/>
    </source>
</evidence>
<evidence type="ECO:0000256" key="2">
    <source>
        <dbReference type="SAM" id="MobiDB-lite"/>
    </source>
</evidence>
<dbReference type="AlphaFoldDB" id="A0A5N6KEH4"/>
<feature type="compositionally biased region" description="Low complexity" evidence="2">
    <location>
        <begin position="1"/>
        <end position="21"/>
    </location>
</feature>
<evidence type="ECO:0000313" key="3">
    <source>
        <dbReference type="EMBL" id="KAB8302153.1"/>
    </source>
</evidence>
<comment type="caution">
    <text evidence="3">The sequence shown here is derived from an EMBL/GenBank/DDBJ whole genome shotgun (WGS) entry which is preliminary data.</text>
</comment>
<dbReference type="Proteomes" id="UP000326757">
    <property type="component" value="Unassembled WGS sequence"/>
</dbReference>
<dbReference type="OrthoDB" id="3503103at2759"/>
<accession>A0A5N6KEH4</accession>
<keyword evidence="1" id="KW-0175">Coiled coil</keyword>
<evidence type="ECO:0000256" key="1">
    <source>
        <dbReference type="SAM" id="Coils"/>
    </source>
</evidence>
<organism evidence="3 4">
    <name type="scientific">Monilinia laxa</name>
    <name type="common">Brown rot fungus</name>
    <name type="synonym">Sclerotinia laxa</name>
    <dbReference type="NCBI Taxonomy" id="61186"/>
    <lineage>
        <taxon>Eukaryota</taxon>
        <taxon>Fungi</taxon>
        <taxon>Dikarya</taxon>
        <taxon>Ascomycota</taxon>
        <taxon>Pezizomycotina</taxon>
        <taxon>Leotiomycetes</taxon>
        <taxon>Helotiales</taxon>
        <taxon>Sclerotiniaceae</taxon>
        <taxon>Monilinia</taxon>
    </lineage>
</organism>
<keyword evidence="4" id="KW-1185">Reference proteome</keyword>
<proteinExistence type="predicted"/>
<dbReference type="EMBL" id="VIGI01000003">
    <property type="protein sequence ID" value="KAB8302153.1"/>
    <property type="molecule type" value="Genomic_DNA"/>
</dbReference>
<sequence>MSSSAAHLVSSSSSNMKASKSLPAGKDLKRTAESMGGGEKRPIKRVKPTKRDTVQIAPTKAQTTRQKIAPKSKPLLFTSDRFSNAHGDFSLQHLPDPSHACAPLPRLANGGCISREPEGSTINYLIQQRDREITTLKTELEESEMLRRKGAARQEMLLEQLRDTEKSLQEKLKSKAAKGNAYKQKCMDLEARFEHLSRRHYTLECNHRVVEENYQIAELNTKIFMDAYEMVKDREIQQASYVIFEGRNTPYFISHNYGGPKINTEELTTIQTAEEKEEIAEMEDYLNGITKECDIPVESIEEIPEFMRLTEDEIEVLIEEQIENPTKERRIFWFL</sequence>
<gene>
    <name evidence="3" type="ORF">EYC80_005601</name>
</gene>
<name>A0A5N6KEH4_MONLA</name>
<feature type="coiled-coil region" evidence="1">
    <location>
        <begin position="151"/>
        <end position="178"/>
    </location>
</feature>
<reference evidence="3 4" key="1">
    <citation type="submission" date="2019-06" db="EMBL/GenBank/DDBJ databases">
        <title>Genome Sequence of the Brown Rot Fungal Pathogen Monilinia laxa.</title>
        <authorList>
            <person name="De Miccolis Angelini R.M."/>
            <person name="Landi L."/>
            <person name="Abate D."/>
            <person name="Pollastro S."/>
            <person name="Romanazzi G."/>
            <person name="Faretra F."/>
        </authorList>
    </citation>
    <scope>NUCLEOTIDE SEQUENCE [LARGE SCALE GENOMIC DNA]</scope>
    <source>
        <strain evidence="3 4">Mlax316</strain>
    </source>
</reference>